<dbReference type="GO" id="GO:0005524">
    <property type="term" value="F:ATP binding"/>
    <property type="evidence" value="ECO:0007669"/>
    <property type="project" value="UniProtKB-UniRule"/>
</dbReference>
<feature type="domain" description="ABC transporter" evidence="9">
    <location>
        <begin position="2"/>
        <end position="236"/>
    </location>
</feature>
<comment type="similarity">
    <text evidence="1 8">Belongs to the ABC transporter superfamily.</text>
</comment>
<organism evidence="11 12">
    <name type="scientific">Candidatus Blautia pullicola</name>
    <dbReference type="NCBI Taxonomy" id="2838498"/>
    <lineage>
        <taxon>Bacteria</taxon>
        <taxon>Bacillati</taxon>
        <taxon>Bacillota</taxon>
        <taxon>Clostridia</taxon>
        <taxon>Lachnospirales</taxon>
        <taxon>Lachnospiraceae</taxon>
        <taxon>Blautia</taxon>
    </lineage>
</organism>
<comment type="subunit">
    <text evidence="8">The complex is probably composed of two ATP-binding proteins, two transmembrane proteins and a solute-binding protein.</text>
</comment>
<dbReference type="PROSITE" id="PS00211">
    <property type="entry name" value="ABC_TRANSPORTER_1"/>
    <property type="match status" value="1"/>
</dbReference>
<proteinExistence type="inferred from homology"/>
<dbReference type="SUPFAM" id="SSF52540">
    <property type="entry name" value="P-loop containing nucleoside triphosphate hydrolases"/>
    <property type="match status" value="1"/>
</dbReference>
<dbReference type="SUPFAM" id="SSF54631">
    <property type="entry name" value="CBS-domain pair"/>
    <property type="match status" value="1"/>
</dbReference>
<evidence type="ECO:0000256" key="7">
    <source>
        <dbReference type="PROSITE-ProRule" id="PRU00703"/>
    </source>
</evidence>
<accession>A0A9D2JSS8</accession>
<keyword evidence="3 8" id="KW-0547">Nucleotide-binding</keyword>
<dbReference type="Gene3D" id="3.40.50.300">
    <property type="entry name" value="P-loop containing nucleotide triphosphate hydrolases"/>
    <property type="match status" value="1"/>
</dbReference>
<keyword evidence="4 8" id="KW-0067">ATP-binding</keyword>
<dbReference type="GO" id="GO:0005886">
    <property type="term" value="C:plasma membrane"/>
    <property type="evidence" value="ECO:0007669"/>
    <property type="project" value="UniProtKB-SubCell"/>
</dbReference>
<evidence type="ECO:0000256" key="8">
    <source>
        <dbReference type="RuleBase" id="RU369116"/>
    </source>
</evidence>
<dbReference type="GO" id="GO:0006865">
    <property type="term" value="P:amino acid transport"/>
    <property type="evidence" value="ECO:0007669"/>
    <property type="project" value="UniProtKB-UniRule"/>
</dbReference>
<dbReference type="PROSITE" id="PS51371">
    <property type="entry name" value="CBS"/>
    <property type="match status" value="1"/>
</dbReference>
<evidence type="ECO:0000313" key="12">
    <source>
        <dbReference type="Proteomes" id="UP000824056"/>
    </source>
</evidence>
<evidence type="ECO:0000259" key="9">
    <source>
        <dbReference type="PROSITE" id="PS50893"/>
    </source>
</evidence>
<dbReference type="PROSITE" id="PS50893">
    <property type="entry name" value="ABC_TRANSPORTER_2"/>
    <property type="match status" value="1"/>
</dbReference>
<dbReference type="Proteomes" id="UP000824056">
    <property type="component" value="Unassembled WGS sequence"/>
</dbReference>
<dbReference type="Pfam" id="PF00571">
    <property type="entry name" value="CBS"/>
    <property type="match status" value="2"/>
</dbReference>
<dbReference type="InterPro" id="IPR000644">
    <property type="entry name" value="CBS_dom"/>
</dbReference>
<keyword evidence="8" id="KW-0997">Cell inner membrane</keyword>
<evidence type="ECO:0000256" key="2">
    <source>
        <dbReference type="ARBA" id="ARBA00022448"/>
    </source>
</evidence>
<gene>
    <name evidence="11" type="ORF">H9809_01560</name>
</gene>
<dbReference type="AlphaFoldDB" id="A0A9D2JSS8"/>
<reference evidence="11" key="1">
    <citation type="journal article" date="2021" name="PeerJ">
        <title>Extensive microbial diversity within the chicken gut microbiome revealed by metagenomics and culture.</title>
        <authorList>
            <person name="Gilroy R."/>
            <person name="Ravi A."/>
            <person name="Getino M."/>
            <person name="Pursley I."/>
            <person name="Horton D.L."/>
            <person name="Alikhan N.F."/>
            <person name="Baker D."/>
            <person name="Gharbi K."/>
            <person name="Hall N."/>
            <person name="Watson M."/>
            <person name="Adriaenssens E.M."/>
            <person name="Foster-Nyarko E."/>
            <person name="Jarju S."/>
            <person name="Secka A."/>
            <person name="Antonio M."/>
            <person name="Oren A."/>
            <person name="Chaudhuri R.R."/>
            <person name="La Ragione R."/>
            <person name="Hildebrand F."/>
            <person name="Pallen M.J."/>
        </authorList>
    </citation>
    <scope>NUCLEOTIDE SEQUENCE</scope>
    <source>
        <strain evidence="11">1068</strain>
    </source>
</reference>
<keyword evidence="8" id="KW-0472">Membrane</keyword>
<dbReference type="EC" id="7.6.2.9" evidence="8"/>
<evidence type="ECO:0000313" key="11">
    <source>
        <dbReference type="EMBL" id="HIZ64584.1"/>
    </source>
</evidence>
<evidence type="ECO:0000256" key="3">
    <source>
        <dbReference type="ARBA" id="ARBA00022741"/>
    </source>
</evidence>
<dbReference type="InterPro" id="IPR046342">
    <property type="entry name" value="CBS_dom_sf"/>
</dbReference>
<dbReference type="InterPro" id="IPR017871">
    <property type="entry name" value="ABC_transporter-like_CS"/>
</dbReference>
<evidence type="ECO:0000259" key="10">
    <source>
        <dbReference type="PROSITE" id="PS51371"/>
    </source>
</evidence>
<keyword evidence="8" id="KW-1003">Cell membrane</keyword>
<dbReference type="NCBIfam" id="TIGR01186">
    <property type="entry name" value="proV"/>
    <property type="match status" value="1"/>
</dbReference>
<dbReference type="SMART" id="SM00382">
    <property type="entry name" value="AAA"/>
    <property type="match status" value="1"/>
</dbReference>
<dbReference type="SMART" id="SM00116">
    <property type="entry name" value="CBS"/>
    <property type="match status" value="2"/>
</dbReference>
<dbReference type="FunFam" id="3.40.50.300:FF:000425">
    <property type="entry name" value="Probable ABC transporter, ATP-binding subunit"/>
    <property type="match status" value="1"/>
</dbReference>
<evidence type="ECO:0000256" key="6">
    <source>
        <dbReference type="ARBA" id="ARBA00023122"/>
    </source>
</evidence>
<dbReference type="GO" id="GO:0031460">
    <property type="term" value="P:glycine betaine transport"/>
    <property type="evidence" value="ECO:0007669"/>
    <property type="project" value="InterPro"/>
</dbReference>
<dbReference type="InterPro" id="IPR027417">
    <property type="entry name" value="P-loop_NTPase"/>
</dbReference>
<comment type="caution">
    <text evidence="11">The sequence shown here is derived from an EMBL/GenBank/DDBJ whole genome shotgun (WGS) entry which is preliminary data.</text>
</comment>
<feature type="domain" description="CBS" evidence="10">
    <location>
        <begin position="317"/>
        <end position="374"/>
    </location>
</feature>
<evidence type="ECO:0000256" key="1">
    <source>
        <dbReference type="ARBA" id="ARBA00005417"/>
    </source>
</evidence>
<protein>
    <recommendedName>
        <fullName evidence="8">Quaternary amine transport ATP-binding protein</fullName>
        <ecNumber evidence="8">7.6.2.9</ecNumber>
    </recommendedName>
</protein>
<dbReference type="PANTHER" id="PTHR43869:SF1">
    <property type="entry name" value="GLYCINE BETAINE_PROLINE BETAINE TRANSPORT SYSTEM ATP-BINDING PROTEIN PROV"/>
    <property type="match status" value="1"/>
</dbReference>
<dbReference type="Gene3D" id="3.10.580.10">
    <property type="entry name" value="CBS-domain"/>
    <property type="match status" value="1"/>
</dbReference>
<keyword evidence="2 8" id="KW-0813">Transport</keyword>
<dbReference type="GO" id="GO:0016887">
    <property type="term" value="F:ATP hydrolysis activity"/>
    <property type="evidence" value="ECO:0007669"/>
    <property type="project" value="UniProtKB-UniRule"/>
</dbReference>
<dbReference type="EMBL" id="DXBG01000032">
    <property type="protein sequence ID" value="HIZ64584.1"/>
    <property type="molecule type" value="Genomic_DNA"/>
</dbReference>
<dbReference type="InterPro" id="IPR003439">
    <property type="entry name" value="ABC_transporter-like_ATP-bd"/>
</dbReference>
<dbReference type="InterPro" id="IPR005892">
    <property type="entry name" value="Gly-betaine_transp_ATP-bd"/>
</dbReference>
<keyword evidence="5" id="KW-0029">Amino-acid transport</keyword>
<sequence length="379" mass="43424">MIEIKNVSKSYRDKLILRNINLVFETGQFIVIIGSSGCGKTTLLKMINKLLPMDSGDILIDGKSIREIPDTKLRRRIGYVIQDGGLFPHLTVRENLEIMLKIEGMPPEKREKRVLELLDMVNLNPKIYSNSYPCQLSGGQKQRVGVARAFAADTDLILMDEPFSALDPLTREELQNEIVKLQKRYKKTIVFVTHDMDEAIKCADKICVIQNGQVIQFDQPEKILKYPQNDYVEMFIGKNRLWGNPSYIRAGDIMCRESFQLSKDRTVLQALQIMRQNMINSVLITHGNSRKLDGVVWLENIRKLPDSQLGMPIQQIMSQDYKTVYEETTLQEIINTIDYKKSGVIPVLNQRGELKGILTKSILLSVLSKRYRQTEGSEE</sequence>
<evidence type="ECO:0000256" key="5">
    <source>
        <dbReference type="ARBA" id="ARBA00022970"/>
    </source>
</evidence>
<comment type="subcellular location">
    <subcellularLocation>
        <location evidence="8">Cell inner membrane</location>
        <topology evidence="8">Peripheral membrane protein</topology>
    </subcellularLocation>
</comment>
<name>A0A9D2JSS8_9FIRM</name>
<dbReference type="PANTHER" id="PTHR43869">
    <property type="entry name" value="GLYCINE BETAINE/PROLINE BETAINE TRANSPORT SYSTEM ATP-BINDING PROTEIN PROV"/>
    <property type="match status" value="1"/>
</dbReference>
<dbReference type="InterPro" id="IPR051921">
    <property type="entry name" value="ABC_osmolyte_uptake_ATP-bind"/>
</dbReference>
<evidence type="ECO:0000256" key="4">
    <source>
        <dbReference type="ARBA" id="ARBA00022840"/>
    </source>
</evidence>
<dbReference type="GO" id="GO:0015418">
    <property type="term" value="F:ABC-type quaternary ammonium compound transporting activity"/>
    <property type="evidence" value="ECO:0007669"/>
    <property type="project" value="UniProtKB-EC"/>
</dbReference>
<dbReference type="InterPro" id="IPR003593">
    <property type="entry name" value="AAA+_ATPase"/>
</dbReference>
<keyword evidence="6 7" id="KW-0129">CBS domain</keyword>
<dbReference type="Pfam" id="PF00005">
    <property type="entry name" value="ABC_tran"/>
    <property type="match status" value="1"/>
</dbReference>
<reference evidence="11" key="2">
    <citation type="submission" date="2021-04" db="EMBL/GenBank/DDBJ databases">
        <authorList>
            <person name="Gilroy R."/>
        </authorList>
    </citation>
    <scope>NUCLEOTIDE SEQUENCE</scope>
    <source>
        <strain evidence="11">1068</strain>
    </source>
</reference>
<comment type="catalytic activity">
    <reaction evidence="8">
        <text>a quaternary ammonium(out) + ATP + H2O = a quaternary ammonium(in) + ADP + phosphate + H(+)</text>
        <dbReference type="Rhea" id="RHEA:11036"/>
        <dbReference type="ChEBI" id="CHEBI:15377"/>
        <dbReference type="ChEBI" id="CHEBI:15378"/>
        <dbReference type="ChEBI" id="CHEBI:30616"/>
        <dbReference type="ChEBI" id="CHEBI:35267"/>
        <dbReference type="ChEBI" id="CHEBI:43474"/>
        <dbReference type="ChEBI" id="CHEBI:456216"/>
    </reaction>
</comment>